<accession>A0ABX0Q7L7</accession>
<protein>
    <submittedName>
        <fullName evidence="2">PepSY domain-containing protein</fullName>
    </submittedName>
</protein>
<feature type="transmembrane region" description="Helical" evidence="1">
    <location>
        <begin position="326"/>
        <end position="350"/>
    </location>
</feature>
<dbReference type="PANTHER" id="PTHR34219">
    <property type="entry name" value="IRON-REGULATED INNER MEMBRANE PROTEIN-RELATED"/>
    <property type="match status" value="1"/>
</dbReference>
<keyword evidence="1" id="KW-1133">Transmembrane helix</keyword>
<reference evidence="2 3" key="1">
    <citation type="journal article" date="2011" name="Curr. Microbiol.">
        <title>Luteibacter jiangsuensis sp. nov.: a methamidophos-degrading bacterium isolated from a methamidophos-manufacturing factory.</title>
        <authorList>
            <person name="Wang L."/>
            <person name="Wang G.L."/>
            <person name="Li S.P."/>
            <person name="Jiang J.D."/>
        </authorList>
    </citation>
    <scope>NUCLEOTIDE SEQUENCE [LARGE SCALE GENOMIC DNA]</scope>
    <source>
        <strain evidence="2 3">CGMCC 1.10133</strain>
    </source>
</reference>
<keyword evidence="1" id="KW-0812">Transmembrane</keyword>
<sequence length="363" mass="38815">MSPRPRRVRTALKTLHLWLGLSLGILLALVALTGSVLLWEAPLFRAAHPELADRPLPDLATQGRALHEILASAEGGKARGFSFPDADLPVWEALERGGDRSYFDAQTGRLLAHRSKSGDVLLTLLDWHTHLLSGAVGETVLGVVACAGLFMLLSGVWLYWPGRQRALKHLRPHTNPPVLRWASLHRFIGVVALPLLVVMIGTGTTMAYRGAVRSGLAAAFGEAPPARPPKTPATQAAIDWPAVLLAAHAAVPDAELTRLTLPAKGSGTLVLRIRRPGEWNLAGRSSLWIDSATATVIGGDDATKLGPGGRLANALFPIHSAAVGGLAWRIAACLTGVLPAFLLVTGFLFWRARTRRRSSTAMQ</sequence>
<dbReference type="PANTHER" id="PTHR34219:SF3">
    <property type="entry name" value="BLL7967 PROTEIN"/>
    <property type="match status" value="1"/>
</dbReference>
<feature type="transmembrane region" description="Helical" evidence="1">
    <location>
        <begin position="140"/>
        <end position="160"/>
    </location>
</feature>
<feature type="transmembrane region" description="Helical" evidence="1">
    <location>
        <begin position="181"/>
        <end position="200"/>
    </location>
</feature>
<dbReference type="InterPro" id="IPR005625">
    <property type="entry name" value="PepSY-ass_TM"/>
</dbReference>
<evidence type="ECO:0000256" key="1">
    <source>
        <dbReference type="SAM" id="Phobius"/>
    </source>
</evidence>
<name>A0ABX0Q7L7_9GAMM</name>
<dbReference type="RefSeq" id="WP_167128672.1">
    <property type="nucleotide sequence ID" value="NZ_JAAQQR010000008.1"/>
</dbReference>
<keyword evidence="1" id="KW-0472">Membrane</keyword>
<dbReference type="Pfam" id="PF03929">
    <property type="entry name" value="PepSY_TM"/>
    <property type="match status" value="1"/>
</dbReference>
<evidence type="ECO:0000313" key="3">
    <source>
        <dbReference type="Proteomes" id="UP001429601"/>
    </source>
</evidence>
<comment type="caution">
    <text evidence="2">The sequence shown here is derived from an EMBL/GenBank/DDBJ whole genome shotgun (WGS) entry which is preliminary data.</text>
</comment>
<dbReference type="EMBL" id="JAAQQR010000008">
    <property type="protein sequence ID" value="NID06382.1"/>
    <property type="molecule type" value="Genomic_DNA"/>
</dbReference>
<evidence type="ECO:0000313" key="2">
    <source>
        <dbReference type="EMBL" id="NID06382.1"/>
    </source>
</evidence>
<gene>
    <name evidence="2" type="ORF">HBF26_15920</name>
</gene>
<feature type="transmembrane region" description="Helical" evidence="1">
    <location>
        <begin position="15"/>
        <end position="39"/>
    </location>
</feature>
<organism evidence="2 3">
    <name type="scientific">Luteibacter jiangsuensis</name>
    <dbReference type="NCBI Taxonomy" id="637577"/>
    <lineage>
        <taxon>Bacteria</taxon>
        <taxon>Pseudomonadati</taxon>
        <taxon>Pseudomonadota</taxon>
        <taxon>Gammaproteobacteria</taxon>
        <taxon>Lysobacterales</taxon>
        <taxon>Rhodanobacteraceae</taxon>
        <taxon>Luteibacter</taxon>
    </lineage>
</organism>
<proteinExistence type="predicted"/>
<dbReference type="Proteomes" id="UP001429601">
    <property type="component" value="Unassembled WGS sequence"/>
</dbReference>
<keyword evidence="3" id="KW-1185">Reference proteome</keyword>